<sequence>MRAFVVRQYKGPVVGAEVAEPVVGDGDVLVEVRAAGLNVLDEKIRKGEFRQILRYELPLTLGHDVAGTVIATGSKVRAFAPGDEVYARPSRIGTFAERIAIAEEDVALKPADLSFEEAASLPLVALTAWQALVERANLQPGQRVLIHAGAGSVGTIAIQLAKHLGATVATTVGADDADFAKELGADHVIDYRSEDFEQLLDGYDVVLDSLGGENLEKSLRVLRPGGKAIGIAGPPDPAFGREIGANPLLRLAMTVLSSSIRRQARRRKVTYEFLFMRASGDQLREITKLVDKGAVRPVVRRVFGFDQTVEAMQSLGKGGKTVISRTTETGETA</sequence>
<dbReference type="SMART" id="SM00829">
    <property type="entry name" value="PKS_ER"/>
    <property type="match status" value="1"/>
</dbReference>
<dbReference type="InterPro" id="IPR036291">
    <property type="entry name" value="NAD(P)-bd_dom_sf"/>
</dbReference>
<reference evidence="2 3" key="1">
    <citation type="submission" date="2019-03" db="EMBL/GenBank/DDBJ databases">
        <title>Draft genome sequences of novel Actinobacteria.</title>
        <authorList>
            <person name="Sahin N."/>
            <person name="Ay H."/>
            <person name="Saygin H."/>
        </authorList>
    </citation>
    <scope>NUCLEOTIDE SEQUENCE [LARGE SCALE GENOMIC DNA]</scope>
    <source>
        <strain evidence="2 3">JCM 30547</strain>
    </source>
</reference>
<dbReference type="OrthoDB" id="9801186at2"/>
<dbReference type="SUPFAM" id="SSF51735">
    <property type="entry name" value="NAD(P)-binding Rossmann-fold domains"/>
    <property type="match status" value="1"/>
</dbReference>
<organism evidence="2 3">
    <name type="scientific">Kribbella albertanoniae</name>
    <dbReference type="NCBI Taxonomy" id="1266829"/>
    <lineage>
        <taxon>Bacteria</taxon>
        <taxon>Bacillati</taxon>
        <taxon>Actinomycetota</taxon>
        <taxon>Actinomycetes</taxon>
        <taxon>Propionibacteriales</taxon>
        <taxon>Kribbellaceae</taxon>
        <taxon>Kribbella</taxon>
    </lineage>
</organism>
<dbReference type="Pfam" id="PF13602">
    <property type="entry name" value="ADH_zinc_N_2"/>
    <property type="match status" value="1"/>
</dbReference>
<dbReference type="InterPro" id="IPR050700">
    <property type="entry name" value="YIM1/Zinc_Alcohol_DH_Fams"/>
</dbReference>
<dbReference type="InterPro" id="IPR011032">
    <property type="entry name" value="GroES-like_sf"/>
</dbReference>
<name>A0A4R4Q255_9ACTN</name>
<protein>
    <submittedName>
        <fullName evidence="2">NADP-dependent oxidoreductase</fullName>
    </submittedName>
</protein>
<dbReference type="Gene3D" id="3.90.180.10">
    <property type="entry name" value="Medium-chain alcohol dehydrogenases, catalytic domain"/>
    <property type="match status" value="1"/>
</dbReference>
<dbReference type="InterPro" id="IPR020843">
    <property type="entry name" value="ER"/>
</dbReference>
<dbReference type="RefSeq" id="WP_132407914.1">
    <property type="nucleotide sequence ID" value="NZ_SMKA01000069.1"/>
</dbReference>
<dbReference type="AlphaFoldDB" id="A0A4R4Q255"/>
<accession>A0A4R4Q255</accession>
<evidence type="ECO:0000259" key="1">
    <source>
        <dbReference type="SMART" id="SM00829"/>
    </source>
</evidence>
<evidence type="ECO:0000313" key="3">
    <source>
        <dbReference type="Proteomes" id="UP000295075"/>
    </source>
</evidence>
<comment type="caution">
    <text evidence="2">The sequence shown here is derived from an EMBL/GenBank/DDBJ whole genome shotgun (WGS) entry which is preliminary data.</text>
</comment>
<dbReference type="SUPFAM" id="SSF50129">
    <property type="entry name" value="GroES-like"/>
    <property type="match status" value="1"/>
</dbReference>
<dbReference type="EMBL" id="SMKA01000069">
    <property type="protein sequence ID" value="TDC28853.1"/>
    <property type="molecule type" value="Genomic_DNA"/>
</dbReference>
<keyword evidence="3" id="KW-1185">Reference proteome</keyword>
<dbReference type="Pfam" id="PF08240">
    <property type="entry name" value="ADH_N"/>
    <property type="match status" value="1"/>
</dbReference>
<proteinExistence type="predicted"/>
<dbReference type="InterPro" id="IPR013154">
    <property type="entry name" value="ADH-like_N"/>
</dbReference>
<feature type="domain" description="Enoyl reductase (ER)" evidence="1">
    <location>
        <begin position="11"/>
        <end position="323"/>
    </location>
</feature>
<dbReference type="Gene3D" id="3.40.50.720">
    <property type="entry name" value="NAD(P)-binding Rossmann-like Domain"/>
    <property type="match status" value="1"/>
</dbReference>
<dbReference type="PANTHER" id="PTHR11695">
    <property type="entry name" value="ALCOHOL DEHYDROGENASE RELATED"/>
    <property type="match status" value="1"/>
</dbReference>
<evidence type="ECO:0000313" key="2">
    <source>
        <dbReference type="EMBL" id="TDC28853.1"/>
    </source>
</evidence>
<dbReference type="GO" id="GO:0016491">
    <property type="term" value="F:oxidoreductase activity"/>
    <property type="evidence" value="ECO:0007669"/>
    <property type="project" value="InterPro"/>
</dbReference>
<dbReference type="CDD" id="cd05289">
    <property type="entry name" value="MDR_like_2"/>
    <property type="match status" value="1"/>
</dbReference>
<dbReference type="PANTHER" id="PTHR11695:SF294">
    <property type="entry name" value="RETICULON-4-INTERACTING PROTEIN 1, MITOCHONDRIAL"/>
    <property type="match status" value="1"/>
</dbReference>
<dbReference type="Proteomes" id="UP000295075">
    <property type="component" value="Unassembled WGS sequence"/>
</dbReference>
<gene>
    <name evidence="2" type="ORF">E1261_17410</name>
</gene>